<keyword evidence="1" id="KW-0732">Signal</keyword>
<reference evidence="2 3" key="1">
    <citation type="submission" date="2019-04" db="EMBL/GenBank/DDBJ databases">
        <authorList>
            <person name="Feng G."/>
            <person name="Zhang J."/>
            <person name="Zhu H."/>
        </authorList>
    </citation>
    <scope>NUCLEOTIDE SEQUENCE [LARGE SCALE GENOMIC DNA]</scope>
    <source>
        <strain evidence="2 3">9PBR-1</strain>
    </source>
</reference>
<dbReference type="Proteomes" id="UP000298471">
    <property type="component" value="Unassembled WGS sequence"/>
</dbReference>
<sequence>MVRLFLSRLLLLSGAYVVSIAYSQAQQATSRVLIVSPLVGETIDQQEKRYFGLFPYFATNDFAEGRFTQSLSSDSTITLHATFLNGTTRSRLFTAAQFEQVRQTIEQRRQELTAPRVALPGQYQIGATYAVELSDGTSFVGELTDQRLTTLEFTVQIVGPRTVQRTDLKQMQRLTPHQVRRGWDPVGNGTRLLLAPTARPLRRGETLVQAVGVLTLAASHGLSDKLSIGAEFDIPVGNNFTRAGLLSLSGKFAVPVGEKLHIGAHAGVFRAYDLLFGAVYGLGTYGTADHNLTAGLGYGYAFRRFSDIPTLVIGGATRVLRRLSLINETYIVGSTFLGLFGARVAAPRLSGSLGLVYTNDNSTVAPAFLEVAYRFGQIKSTRSIPIRSGRSLH</sequence>
<evidence type="ECO:0000256" key="1">
    <source>
        <dbReference type="SAM" id="SignalP"/>
    </source>
</evidence>
<comment type="caution">
    <text evidence="2">The sequence shown here is derived from an EMBL/GenBank/DDBJ whole genome shotgun (WGS) entry which is preliminary data.</text>
</comment>
<evidence type="ECO:0000313" key="2">
    <source>
        <dbReference type="EMBL" id="TGE27524.1"/>
    </source>
</evidence>
<name>A0A4Z0QCV0_9BACT</name>
<proteinExistence type="predicted"/>
<dbReference type="OrthoDB" id="847214at2"/>
<protein>
    <submittedName>
        <fullName evidence="2">Uncharacterized protein</fullName>
    </submittedName>
</protein>
<feature type="signal peptide" evidence="1">
    <location>
        <begin position="1"/>
        <end position="21"/>
    </location>
</feature>
<gene>
    <name evidence="2" type="ORF">E5K02_14210</name>
</gene>
<accession>A0A4Z0QCV0</accession>
<dbReference type="AlphaFoldDB" id="A0A4Z0QCV0"/>
<organism evidence="2 3">
    <name type="scientific">Hymenobacter metallicola</name>
    <dbReference type="NCBI Taxonomy" id="2563114"/>
    <lineage>
        <taxon>Bacteria</taxon>
        <taxon>Pseudomonadati</taxon>
        <taxon>Bacteroidota</taxon>
        <taxon>Cytophagia</taxon>
        <taxon>Cytophagales</taxon>
        <taxon>Hymenobacteraceae</taxon>
        <taxon>Hymenobacter</taxon>
    </lineage>
</organism>
<feature type="chain" id="PRO_5021366778" evidence="1">
    <location>
        <begin position="22"/>
        <end position="393"/>
    </location>
</feature>
<dbReference type="EMBL" id="SRMB01000002">
    <property type="protein sequence ID" value="TGE27524.1"/>
    <property type="molecule type" value="Genomic_DNA"/>
</dbReference>
<keyword evidence="3" id="KW-1185">Reference proteome</keyword>
<dbReference type="RefSeq" id="WP_135395571.1">
    <property type="nucleotide sequence ID" value="NZ_SRMB01000002.1"/>
</dbReference>
<evidence type="ECO:0000313" key="3">
    <source>
        <dbReference type="Proteomes" id="UP000298471"/>
    </source>
</evidence>